<evidence type="ECO:0000256" key="8">
    <source>
        <dbReference type="RuleBase" id="RU000461"/>
    </source>
</evidence>
<dbReference type="PRINTS" id="PR00465">
    <property type="entry name" value="EP450IV"/>
</dbReference>
<dbReference type="PANTHER" id="PTHR24305:SF232">
    <property type="entry name" value="P450, PUTATIVE (EUROFUNG)-RELATED"/>
    <property type="match status" value="1"/>
</dbReference>
<organism evidence="10 11">
    <name type="scientific">Diplogelasinospora grovesii</name>
    <dbReference type="NCBI Taxonomy" id="303347"/>
    <lineage>
        <taxon>Eukaryota</taxon>
        <taxon>Fungi</taxon>
        <taxon>Dikarya</taxon>
        <taxon>Ascomycota</taxon>
        <taxon>Pezizomycotina</taxon>
        <taxon>Sordariomycetes</taxon>
        <taxon>Sordariomycetidae</taxon>
        <taxon>Sordariales</taxon>
        <taxon>Diplogelasinosporaceae</taxon>
        <taxon>Diplogelasinospora</taxon>
    </lineage>
</organism>
<comment type="cofactor">
    <cofactor evidence="1 7">
        <name>heme</name>
        <dbReference type="ChEBI" id="CHEBI:30413"/>
    </cofactor>
</comment>
<accession>A0AAN6S2Z8</accession>
<sequence length="570" mass="64551">MPSMYLIALSLILLGLGWFYWKLFPRPLPGIPYNPDSLGRPLGDLHEIKRQAKLSGEPSQGLFDAADRLGSPIVQLLLTKFSAPLVIVNDPREVEDILIRRNKEFDRSELTTQFFKPMLPSCTIAQLTTPALKAQKRLWSDVMSTDFLRRVVAPRVHGAALEMVELWRARVRKIGDEDPFEVRRDFEHAALDAIWIAILGSKLGVLRREIDALQNYGDMVDEETRQGLERCEIVQRAMEHINQIVEAGYNSLWPTLTFWWIRLNPKFRHLKRTADGELQRLMREACERFQRIDATGTSEGEEFDTCAMDLVLRREIITAKKQGREVPDPTQDPAMLQELMLLLLAGHDSTANTLSWFVKLIAMYPQVQDTLRQKLQTAYEGSKPSTAEIIDTDIPYLDAVVEETVRVSVTAGIIGRRATVDTEVLGCPIPKGTNVILNTRLSRPLPAEKGGVSEELRSATSRAAQQKRSRGGLYGDSGKNLDVFEPRRWLTRDESGKEVFDAYALPALVFGGGLRGCFGKRLAMQTLRIMIVLMILKFEFLPLPEELTSMVAVEKIFRRPKLCKVKLRAL</sequence>
<dbReference type="Pfam" id="PF00067">
    <property type="entry name" value="p450"/>
    <property type="match status" value="2"/>
</dbReference>
<feature type="region of interest" description="Disordered" evidence="9">
    <location>
        <begin position="448"/>
        <end position="472"/>
    </location>
</feature>
<comment type="similarity">
    <text evidence="2 8">Belongs to the cytochrome P450 family.</text>
</comment>
<keyword evidence="6 8" id="KW-0503">Monooxygenase</keyword>
<dbReference type="EMBL" id="MU853825">
    <property type="protein sequence ID" value="KAK3938644.1"/>
    <property type="molecule type" value="Genomic_DNA"/>
</dbReference>
<name>A0AAN6S2Z8_9PEZI</name>
<dbReference type="GO" id="GO:0005506">
    <property type="term" value="F:iron ion binding"/>
    <property type="evidence" value="ECO:0007669"/>
    <property type="project" value="InterPro"/>
</dbReference>
<keyword evidence="3 7" id="KW-0349">Heme</keyword>
<dbReference type="GO" id="GO:0016705">
    <property type="term" value="F:oxidoreductase activity, acting on paired donors, with incorporation or reduction of molecular oxygen"/>
    <property type="evidence" value="ECO:0007669"/>
    <property type="project" value="InterPro"/>
</dbReference>
<evidence type="ECO:0000256" key="6">
    <source>
        <dbReference type="ARBA" id="ARBA00023033"/>
    </source>
</evidence>
<keyword evidence="5 7" id="KW-0408">Iron</keyword>
<reference evidence="11" key="1">
    <citation type="journal article" date="2023" name="Mol. Phylogenet. Evol.">
        <title>Genome-scale phylogeny and comparative genomics of the fungal order Sordariales.</title>
        <authorList>
            <person name="Hensen N."/>
            <person name="Bonometti L."/>
            <person name="Westerberg I."/>
            <person name="Brannstrom I.O."/>
            <person name="Guillou S."/>
            <person name="Cros-Aarteil S."/>
            <person name="Calhoun S."/>
            <person name="Haridas S."/>
            <person name="Kuo A."/>
            <person name="Mondo S."/>
            <person name="Pangilinan J."/>
            <person name="Riley R."/>
            <person name="LaButti K."/>
            <person name="Andreopoulos B."/>
            <person name="Lipzen A."/>
            <person name="Chen C."/>
            <person name="Yan M."/>
            <person name="Daum C."/>
            <person name="Ng V."/>
            <person name="Clum A."/>
            <person name="Steindorff A."/>
            <person name="Ohm R.A."/>
            <person name="Martin F."/>
            <person name="Silar P."/>
            <person name="Natvig D.O."/>
            <person name="Lalanne C."/>
            <person name="Gautier V."/>
            <person name="Ament-Velasquez S.L."/>
            <person name="Kruys A."/>
            <person name="Hutchinson M.I."/>
            <person name="Powell A.J."/>
            <person name="Barry K."/>
            <person name="Miller A.N."/>
            <person name="Grigoriev I.V."/>
            <person name="Debuchy R."/>
            <person name="Gladieux P."/>
            <person name="Hiltunen Thoren M."/>
            <person name="Johannesson H."/>
        </authorList>
    </citation>
    <scope>NUCLEOTIDE SEQUENCE [LARGE SCALE GENOMIC DNA]</scope>
    <source>
        <strain evidence="11">CBS 340.73</strain>
    </source>
</reference>
<evidence type="ECO:0000313" key="11">
    <source>
        <dbReference type="Proteomes" id="UP001303473"/>
    </source>
</evidence>
<evidence type="ECO:0000256" key="2">
    <source>
        <dbReference type="ARBA" id="ARBA00010617"/>
    </source>
</evidence>
<dbReference type="PROSITE" id="PS00086">
    <property type="entry name" value="CYTOCHROME_P450"/>
    <property type="match status" value="1"/>
</dbReference>
<evidence type="ECO:0000256" key="5">
    <source>
        <dbReference type="ARBA" id="ARBA00023004"/>
    </source>
</evidence>
<dbReference type="PANTHER" id="PTHR24305">
    <property type="entry name" value="CYTOCHROME P450"/>
    <property type="match status" value="1"/>
</dbReference>
<evidence type="ECO:0000256" key="7">
    <source>
        <dbReference type="PIRSR" id="PIRSR602403-1"/>
    </source>
</evidence>
<comment type="caution">
    <text evidence="10">The sequence shown here is derived from an EMBL/GenBank/DDBJ whole genome shotgun (WGS) entry which is preliminary data.</text>
</comment>
<proteinExistence type="inferred from homology"/>
<feature type="binding site" description="axial binding residue" evidence="7">
    <location>
        <position position="517"/>
    </location>
    <ligand>
        <name>heme</name>
        <dbReference type="ChEBI" id="CHEBI:30413"/>
    </ligand>
    <ligandPart>
        <name>Fe</name>
        <dbReference type="ChEBI" id="CHEBI:18248"/>
    </ligandPart>
</feature>
<dbReference type="PRINTS" id="PR00385">
    <property type="entry name" value="P450"/>
</dbReference>
<dbReference type="GO" id="GO:0020037">
    <property type="term" value="F:heme binding"/>
    <property type="evidence" value="ECO:0007669"/>
    <property type="project" value="InterPro"/>
</dbReference>
<dbReference type="Gene3D" id="1.10.630.10">
    <property type="entry name" value="Cytochrome P450"/>
    <property type="match status" value="1"/>
</dbReference>
<protein>
    <submittedName>
        <fullName evidence="10">Cytochrome P450</fullName>
    </submittedName>
</protein>
<evidence type="ECO:0000256" key="3">
    <source>
        <dbReference type="ARBA" id="ARBA00022617"/>
    </source>
</evidence>
<gene>
    <name evidence="10" type="ORF">QBC46DRAFT_292073</name>
</gene>
<keyword evidence="11" id="KW-1185">Reference proteome</keyword>
<evidence type="ECO:0000256" key="4">
    <source>
        <dbReference type="ARBA" id="ARBA00022723"/>
    </source>
</evidence>
<dbReference type="InterPro" id="IPR017972">
    <property type="entry name" value="Cyt_P450_CS"/>
</dbReference>
<dbReference type="InterPro" id="IPR002403">
    <property type="entry name" value="Cyt_P450_E_grp-IV"/>
</dbReference>
<dbReference type="AlphaFoldDB" id="A0AAN6S2Z8"/>
<dbReference type="SUPFAM" id="SSF48264">
    <property type="entry name" value="Cytochrome P450"/>
    <property type="match status" value="2"/>
</dbReference>
<dbReference type="InterPro" id="IPR050121">
    <property type="entry name" value="Cytochrome_P450_monoxygenase"/>
</dbReference>
<keyword evidence="4 7" id="KW-0479">Metal-binding</keyword>
<evidence type="ECO:0000256" key="9">
    <source>
        <dbReference type="SAM" id="MobiDB-lite"/>
    </source>
</evidence>
<dbReference type="InterPro" id="IPR001128">
    <property type="entry name" value="Cyt_P450"/>
</dbReference>
<dbReference type="GO" id="GO:0004497">
    <property type="term" value="F:monooxygenase activity"/>
    <property type="evidence" value="ECO:0007669"/>
    <property type="project" value="UniProtKB-KW"/>
</dbReference>
<evidence type="ECO:0000256" key="1">
    <source>
        <dbReference type="ARBA" id="ARBA00001971"/>
    </source>
</evidence>
<evidence type="ECO:0000313" key="10">
    <source>
        <dbReference type="EMBL" id="KAK3938644.1"/>
    </source>
</evidence>
<keyword evidence="8" id="KW-0560">Oxidoreductase</keyword>
<dbReference type="Proteomes" id="UP001303473">
    <property type="component" value="Unassembled WGS sequence"/>
</dbReference>
<dbReference type="InterPro" id="IPR036396">
    <property type="entry name" value="Cyt_P450_sf"/>
</dbReference>